<dbReference type="Proteomes" id="UP000198797">
    <property type="component" value="Unassembled WGS sequence"/>
</dbReference>
<dbReference type="EMBL" id="FMCU01000003">
    <property type="protein sequence ID" value="SCE91887.1"/>
    <property type="molecule type" value="Genomic_DNA"/>
</dbReference>
<evidence type="ECO:0008006" key="3">
    <source>
        <dbReference type="Google" id="ProtNLM"/>
    </source>
</evidence>
<organism evidence="1 2">
    <name type="scientific">Micromonospora matsumotoense</name>
    <dbReference type="NCBI Taxonomy" id="121616"/>
    <lineage>
        <taxon>Bacteria</taxon>
        <taxon>Bacillati</taxon>
        <taxon>Actinomycetota</taxon>
        <taxon>Actinomycetes</taxon>
        <taxon>Micromonosporales</taxon>
        <taxon>Micromonosporaceae</taxon>
        <taxon>Micromonospora</taxon>
    </lineage>
</organism>
<dbReference type="InterPro" id="IPR036894">
    <property type="entry name" value="YbaB-like_sf"/>
</dbReference>
<dbReference type="SUPFAM" id="SSF82607">
    <property type="entry name" value="YbaB-like"/>
    <property type="match status" value="1"/>
</dbReference>
<evidence type="ECO:0000313" key="1">
    <source>
        <dbReference type="EMBL" id="SCE91887.1"/>
    </source>
</evidence>
<protein>
    <recommendedName>
        <fullName evidence="3">YbaB/EbfC DNA-binding family protein</fullName>
    </recommendedName>
</protein>
<proteinExistence type="predicted"/>
<dbReference type="GO" id="GO:0003677">
    <property type="term" value="F:DNA binding"/>
    <property type="evidence" value="ECO:0007669"/>
    <property type="project" value="InterPro"/>
</dbReference>
<dbReference type="OrthoDB" id="3625992at2"/>
<dbReference type="Gene3D" id="3.30.1310.10">
    <property type="entry name" value="Nucleoid-associated protein YbaB-like domain"/>
    <property type="match status" value="1"/>
</dbReference>
<name>A0A1C4W6M4_9ACTN</name>
<sequence>MEQRPNFGALTAMIGDLKKAWSGMDEVQRRMLRVTGTAWSDDRTVKAVVGPRGHLLELDIDPRVFRNPNSKALAAAIVATVRLAVEDAAEQSKEILDGSIAPDLRRMAPGGAQLENLLHRHDADVRLKGDDDE</sequence>
<dbReference type="Pfam" id="PF02575">
    <property type="entry name" value="YbaB_DNA_bd"/>
    <property type="match status" value="1"/>
</dbReference>
<accession>A0A1C4W6M4</accession>
<dbReference type="RefSeq" id="WP_091241365.1">
    <property type="nucleotide sequence ID" value="NZ_FMCU01000003.1"/>
</dbReference>
<keyword evidence="2" id="KW-1185">Reference proteome</keyword>
<dbReference type="InterPro" id="IPR004401">
    <property type="entry name" value="YbaB/EbfC"/>
</dbReference>
<gene>
    <name evidence="1" type="ORF">GA0070216_103126</name>
</gene>
<dbReference type="AlphaFoldDB" id="A0A1C4W6M4"/>
<evidence type="ECO:0000313" key="2">
    <source>
        <dbReference type="Proteomes" id="UP000198797"/>
    </source>
</evidence>
<dbReference type="STRING" id="121616.GA0070216_103126"/>
<reference evidence="2" key="1">
    <citation type="submission" date="2016-06" db="EMBL/GenBank/DDBJ databases">
        <authorList>
            <person name="Varghese N."/>
            <person name="Submissions Spin"/>
        </authorList>
    </citation>
    <scope>NUCLEOTIDE SEQUENCE [LARGE SCALE GENOMIC DNA]</scope>
    <source>
        <strain evidence="2">DSM 44100</strain>
    </source>
</reference>